<reference evidence="2" key="1">
    <citation type="submission" date="2020-07" db="EMBL/GenBank/DDBJ databases">
        <title>Multicomponent nature underlies the extraordinary mechanical properties of spider dragline silk.</title>
        <authorList>
            <person name="Kono N."/>
            <person name="Nakamura H."/>
            <person name="Mori M."/>
            <person name="Yoshida Y."/>
            <person name="Ohtoshi R."/>
            <person name="Malay A.D."/>
            <person name="Moran D.A.P."/>
            <person name="Tomita M."/>
            <person name="Numata K."/>
            <person name="Arakawa K."/>
        </authorList>
    </citation>
    <scope>NUCLEOTIDE SEQUENCE</scope>
</reference>
<proteinExistence type="predicted"/>
<name>A0A8X6F9B5_TRICU</name>
<dbReference type="EMBL" id="BMAO01001573">
    <property type="protein sequence ID" value="GFQ74455.1"/>
    <property type="molecule type" value="Genomic_DNA"/>
</dbReference>
<keyword evidence="3" id="KW-1185">Reference proteome</keyword>
<comment type="caution">
    <text evidence="2">The sequence shown here is derived from an EMBL/GenBank/DDBJ whole genome shotgun (WGS) entry which is preliminary data.</text>
</comment>
<sequence>MSKTWFICFLLMISIAGTACFWDIRPSVSCPDPNDPQCKHLLKDADSLIPFNESDMPRYCNNMDDYYNCIDANYTAEKLCGRPLIMKSAETMVGEFCSKRTKLYKSDLQFKCFILVVSRL</sequence>
<evidence type="ECO:0000313" key="2">
    <source>
        <dbReference type="EMBL" id="GFQ74455.1"/>
    </source>
</evidence>
<accession>A0A8X6F9B5</accession>
<dbReference type="Proteomes" id="UP000887116">
    <property type="component" value="Unassembled WGS sequence"/>
</dbReference>
<keyword evidence="1" id="KW-0732">Signal</keyword>
<gene>
    <name evidence="2" type="ORF">TNCT_595191</name>
</gene>
<organism evidence="2 3">
    <name type="scientific">Trichonephila clavata</name>
    <name type="common">Joro spider</name>
    <name type="synonym">Nephila clavata</name>
    <dbReference type="NCBI Taxonomy" id="2740835"/>
    <lineage>
        <taxon>Eukaryota</taxon>
        <taxon>Metazoa</taxon>
        <taxon>Ecdysozoa</taxon>
        <taxon>Arthropoda</taxon>
        <taxon>Chelicerata</taxon>
        <taxon>Arachnida</taxon>
        <taxon>Araneae</taxon>
        <taxon>Araneomorphae</taxon>
        <taxon>Entelegynae</taxon>
        <taxon>Araneoidea</taxon>
        <taxon>Nephilidae</taxon>
        <taxon>Trichonephila</taxon>
    </lineage>
</organism>
<feature type="chain" id="PRO_5036456525" evidence="1">
    <location>
        <begin position="21"/>
        <end position="120"/>
    </location>
</feature>
<protein>
    <submittedName>
        <fullName evidence="2">Uncharacterized protein</fullName>
    </submittedName>
</protein>
<dbReference type="PROSITE" id="PS51257">
    <property type="entry name" value="PROKAR_LIPOPROTEIN"/>
    <property type="match status" value="1"/>
</dbReference>
<evidence type="ECO:0000256" key="1">
    <source>
        <dbReference type="SAM" id="SignalP"/>
    </source>
</evidence>
<dbReference type="OrthoDB" id="6427620at2759"/>
<evidence type="ECO:0000313" key="3">
    <source>
        <dbReference type="Proteomes" id="UP000887116"/>
    </source>
</evidence>
<feature type="signal peptide" evidence="1">
    <location>
        <begin position="1"/>
        <end position="20"/>
    </location>
</feature>
<dbReference type="AlphaFoldDB" id="A0A8X6F9B5"/>